<evidence type="ECO:0000313" key="2">
    <source>
        <dbReference type="EMBL" id="EGG44908.1"/>
    </source>
</evidence>
<proteinExistence type="predicted"/>
<feature type="region of interest" description="Disordered" evidence="1">
    <location>
        <begin position="36"/>
        <end position="95"/>
    </location>
</feature>
<dbReference type="AlphaFoldDB" id="F3NP96"/>
<organism evidence="2 3">
    <name type="scientific">Streptomyces griseoaurantiacus M045</name>
    <dbReference type="NCBI Taxonomy" id="996637"/>
    <lineage>
        <taxon>Bacteria</taxon>
        <taxon>Bacillati</taxon>
        <taxon>Actinomycetota</taxon>
        <taxon>Actinomycetes</taxon>
        <taxon>Kitasatosporales</taxon>
        <taxon>Streptomycetaceae</taxon>
        <taxon>Streptomyces</taxon>
        <taxon>Streptomyces aurantiacus group</taxon>
    </lineage>
</organism>
<evidence type="ECO:0000313" key="3">
    <source>
        <dbReference type="Proteomes" id="UP000003022"/>
    </source>
</evidence>
<keyword evidence="3" id="KW-1185">Reference proteome</keyword>
<evidence type="ECO:0000256" key="1">
    <source>
        <dbReference type="SAM" id="MobiDB-lite"/>
    </source>
</evidence>
<gene>
    <name evidence="2" type="ORF">SGM_4960</name>
</gene>
<feature type="compositionally biased region" description="Low complexity" evidence="1">
    <location>
        <begin position="59"/>
        <end position="75"/>
    </location>
</feature>
<dbReference type="STRING" id="996637.SGM_4960"/>
<protein>
    <submittedName>
        <fullName evidence="2">Uncharacterized protein</fullName>
    </submittedName>
</protein>
<dbReference type="Proteomes" id="UP000003022">
    <property type="component" value="Unassembled WGS sequence"/>
</dbReference>
<comment type="caution">
    <text evidence="2">The sequence shown here is derived from an EMBL/GenBank/DDBJ whole genome shotgun (WGS) entry which is preliminary data.</text>
</comment>
<dbReference type="EMBL" id="AEYX01000042">
    <property type="protein sequence ID" value="EGG44908.1"/>
    <property type="molecule type" value="Genomic_DNA"/>
</dbReference>
<name>F3NP96_9ACTN</name>
<reference evidence="2 3" key="1">
    <citation type="journal article" date="2011" name="J. Bacteriol.">
        <title>Draft genome sequence of the marine bacterium Streptomyces griseoaurantiacus M045, which produces novel manumycin-type antibiotics with a pABA core component.</title>
        <authorList>
            <person name="Li F."/>
            <person name="Jiang P."/>
            <person name="Zheng H."/>
            <person name="Wang S."/>
            <person name="Zhao G."/>
            <person name="Qin S."/>
            <person name="Liu Z."/>
        </authorList>
    </citation>
    <scope>NUCLEOTIDE SEQUENCE [LARGE SCALE GENOMIC DNA]</scope>
    <source>
        <strain evidence="2 3">M045</strain>
    </source>
</reference>
<sequence length="95" mass="9968">MWEPPRVVDVTLTVSTCVHLWTFADRGPVAVTFGTRAGHRAPGTRPCGRQGPDGGALSGRPAPGRVGRPAPFPRGRAPRRGGGSGTAGRFERVEP</sequence>
<accession>F3NP96</accession>